<keyword evidence="1" id="KW-0472">Membrane</keyword>
<gene>
    <name evidence="2" type="ORF">TEA_006244</name>
</gene>
<evidence type="ECO:0000313" key="3">
    <source>
        <dbReference type="Proteomes" id="UP000306102"/>
    </source>
</evidence>
<feature type="transmembrane region" description="Helical" evidence="1">
    <location>
        <begin position="67"/>
        <end position="89"/>
    </location>
</feature>
<dbReference type="PANTHER" id="PTHR36338">
    <property type="entry name" value="OS02G0495900 PROTEIN"/>
    <property type="match status" value="1"/>
</dbReference>
<protein>
    <submittedName>
        <fullName evidence="2">Uncharacterized protein</fullName>
    </submittedName>
</protein>
<dbReference type="Proteomes" id="UP000306102">
    <property type="component" value="Unassembled WGS sequence"/>
</dbReference>
<dbReference type="STRING" id="542762.A0A4S4DV93"/>
<comment type="caution">
    <text evidence="2">The sequence shown here is derived from an EMBL/GenBank/DDBJ whole genome shotgun (WGS) entry which is preliminary data.</text>
</comment>
<keyword evidence="1" id="KW-1133">Transmembrane helix</keyword>
<evidence type="ECO:0000256" key="1">
    <source>
        <dbReference type="SAM" id="Phobius"/>
    </source>
</evidence>
<keyword evidence="3" id="KW-1185">Reference proteome</keyword>
<sequence>MSILWEKSEMWRWIVRKTRDSKPFFLMFATVCGVVPGVIGYGVMQITNSRNQQLESHLRHKARPDSLVSFLSFYFFLSSSFIIVINRFIYSILGGRALIGSEAMPPLVHMMFLGDGSGASSLDPCPRANIDLNLPLREEVEVPVERAPRLDINMIPP</sequence>
<accession>A0A4S4DV93</accession>
<name>A0A4S4DV93_CAMSN</name>
<dbReference type="AlphaFoldDB" id="A0A4S4DV93"/>
<dbReference type="EMBL" id="SDRB02010163">
    <property type="protein sequence ID" value="THG07230.1"/>
    <property type="molecule type" value="Genomic_DNA"/>
</dbReference>
<dbReference type="PANTHER" id="PTHR36338:SF1">
    <property type="entry name" value="OS02G0495900 PROTEIN"/>
    <property type="match status" value="1"/>
</dbReference>
<proteinExistence type="predicted"/>
<keyword evidence="1" id="KW-0812">Transmembrane</keyword>
<organism evidence="2 3">
    <name type="scientific">Camellia sinensis var. sinensis</name>
    <name type="common">China tea</name>
    <dbReference type="NCBI Taxonomy" id="542762"/>
    <lineage>
        <taxon>Eukaryota</taxon>
        <taxon>Viridiplantae</taxon>
        <taxon>Streptophyta</taxon>
        <taxon>Embryophyta</taxon>
        <taxon>Tracheophyta</taxon>
        <taxon>Spermatophyta</taxon>
        <taxon>Magnoliopsida</taxon>
        <taxon>eudicotyledons</taxon>
        <taxon>Gunneridae</taxon>
        <taxon>Pentapetalae</taxon>
        <taxon>asterids</taxon>
        <taxon>Ericales</taxon>
        <taxon>Theaceae</taxon>
        <taxon>Camellia</taxon>
    </lineage>
</organism>
<reference evidence="2 3" key="1">
    <citation type="journal article" date="2018" name="Proc. Natl. Acad. Sci. U.S.A.">
        <title>Draft genome sequence of Camellia sinensis var. sinensis provides insights into the evolution of the tea genome and tea quality.</title>
        <authorList>
            <person name="Wei C."/>
            <person name="Yang H."/>
            <person name="Wang S."/>
            <person name="Zhao J."/>
            <person name="Liu C."/>
            <person name="Gao L."/>
            <person name="Xia E."/>
            <person name="Lu Y."/>
            <person name="Tai Y."/>
            <person name="She G."/>
            <person name="Sun J."/>
            <person name="Cao H."/>
            <person name="Tong W."/>
            <person name="Gao Q."/>
            <person name="Li Y."/>
            <person name="Deng W."/>
            <person name="Jiang X."/>
            <person name="Wang W."/>
            <person name="Chen Q."/>
            <person name="Zhang S."/>
            <person name="Li H."/>
            <person name="Wu J."/>
            <person name="Wang P."/>
            <person name="Li P."/>
            <person name="Shi C."/>
            <person name="Zheng F."/>
            <person name="Jian J."/>
            <person name="Huang B."/>
            <person name="Shan D."/>
            <person name="Shi M."/>
            <person name="Fang C."/>
            <person name="Yue Y."/>
            <person name="Li F."/>
            <person name="Li D."/>
            <person name="Wei S."/>
            <person name="Han B."/>
            <person name="Jiang C."/>
            <person name="Yin Y."/>
            <person name="Xia T."/>
            <person name="Zhang Z."/>
            <person name="Bennetzen J.L."/>
            <person name="Zhao S."/>
            <person name="Wan X."/>
        </authorList>
    </citation>
    <scope>NUCLEOTIDE SEQUENCE [LARGE SCALE GENOMIC DNA]</scope>
    <source>
        <strain evidence="3">cv. Shuchazao</strain>
        <tissue evidence="2">Leaf</tissue>
    </source>
</reference>
<feature type="transmembrane region" description="Helical" evidence="1">
    <location>
        <begin position="24"/>
        <end position="47"/>
    </location>
</feature>
<evidence type="ECO:0000313" key="2">
    <source>
        <dbReference type="EMBL" id="THG07230.1"/>
    </source>
</evidence>